<evidence type="ECO:0000313" key="1">
    <source>
        <dbReference type="EMBL" id="CAF1335837.1"/>
    </source>
</evidence>
<comment type="caution">
    <text evidence="2">The sequence shown here is derived from an EMBL/GenBank/DDBJ whole genome shotgun (WGS) entry which is preliminary data.</text>
</comment>
<gene>
    <name evidence="2" type="ORF">FNK824_LOCUS26478</name>
    <name evidence="1" type="ORF">SEV965_LOCUS28079</name>
</gene>
<proteinExistence type="predicted"/>
<evidence type="ECO:0000313" key="2">
    <source>
        <dbReference type="EMBL" id="CAF4010637.1"/>
    </source>
</evidence>
<dbReference type="EMBL" id="CAJOBE010006569">
    <property type="protein sequence ID" value="CAF4010637.1"/>
    <property type="molecule type" value="Genomic_DNA"/>
</dbReference>
<accession>A0A819PCL4</accession>
<reference evidence="2" key="1">
    <citation type="submission" date="2021-02" db="EMBL/GenBank/DDBJ databases">
        <authorList>
            <person name="Nowell W R."/>
        </authorList>
    </citation>
    <scope>NUCLEOTIDE SEQUENCE</scope>
</reference>
<evidence type="ECO:0000313" key="3">
    <source>
        <dbReference type="Proteomes" id="UP000663874"/>
    </source>
</evidence>
<dbReference type="Proteomes" id="UP000663874">
    <property type="component" value="Unassembled WGS sequence"/>
</dbReference>
<dbReference type="AlphaFoldDB" id="A0A819PCL4"/>
<sequence length="157" mass="19121">MYHYFPYIDNIKLNSELILILNINDRITPQDIILRLLEYINNSTYTTLSNIDIAHMDENDKQEKINILLDNPPKQPYQRKFIENLSTMNRLYNFLYHELTNDKRYKKWAIFFVPDSYILNNNDLCIGQFLFINEIVWDDPTHLLPEHYLMKHFYKEL</sequence>
<protein>
    <submittedName>
        <fullName evidence="2">Uncharacterized protein</fullName>
    </submittedName>
</protein>
<dbReference type="Proteomes" id="UP000663889">
    <property type="component" value="Unassembled WGS sequence"/>
</dbReference>
<organism evidence="2 3">
    <name type="scientific">Rotaria sordida</name>
    <dbReference type="NCBI Taxonomy" id="392033"/>
    <lineage>
        <taxon>Eukaryota</taxon>
        <taxon>Metazoa</taxon>
        <taxon>Spiralia</taxon>
        <taxon>Gnathifera</taxon>
        <taxon>Rotifera</taxon>
        <taxon>Eurotatoria</taxon>
        <taxon>Bdelloidea</taxon>
        <taxon>Philodinida</taxon>
        <taxon>Philodinidae</taxon>
        <taxon>Rotaria</taxon>
    </lineage>
</organism>
<name>A0A819PCL4_9BILA</name>
<dbReference type="EMBL" id="CAJNOU010002615">
    <property type="protein sequence ID" value="CAF1335837.1"/>
    <property type="molecule type" value="Genomic_DNA"/>
</dbReference>